<feature type="coiled-coil region" evidence="15">
    <location>
        <begin position="285"/>
        <end position="312"/>
    </location>
</feature>
<dbReference type="GO" id="GO:0009432">
    <property type="term" value="P:SOS response"/>
    <property type="evidence" value="ECO:0007669"/>
    <property type="project" value="UniProtKB-UniRule"/>
</dbReference>
<dbReference type="GO" id="GO:0016887">
    <property type="term" value="F:ATP hydrolysis activity"/>
    <property type="evidence" value="ECO:0007669"/>
    <property type="project" value="InterPro"/>
</dbReference>
<evidence type="ECO:0000256" key="14">
    <source>
        <dbReference type="RuleBase" id="RU003587"/>
    </source>
</evidence>
<dbReference type="InterPro" id="IPR006935">
    <property type="entry name" value="Helicase/UvrB_N"/>
</dbReference>
<dbReference type="SMART" id="SM00487">
    <property type="entry name" value="DEXDc"/>
    <property type="match status" value="1"/>
</dbReference>
<feature type="domain" description="Helicase C-terminal" evidence="19">
    <location>
        <begin position="459"/>
        <end position="625"/>
    </location>
</feature>
<dbReference type="InterPro" id="IPR001943">
    <property type="entry name" value="UVR_dom"/>
</dbReference>
<dbReference type="Gene3D" id="3.40.50.300">
    <property type="entry name" value="P-loop containing nucleotide triphosphate hydrolases"/>
    <property type="match status" value="3"/>
</dbReference>
<feature type="domain" description="UVR" evidence="17">
    <location>
        <begin position="653"/>
        <end position="688"/>
    </location>
</feature>
<dbReference type="EMBL" id="JACIIZ010000015">
    <property type="protein sequence ID" value="MBB6254173.1"/>
    <property type="molecule type" value="Genomic_DNA"/>
</dbReference>
<dbReference type="HAMAP" id="MF_00204">
    <property type="entry name" value="UvrB"/>
    <property type="match status" value="1"/>
</dbReference>
<keyword evidence="9 13" id="KW-0234">DNA repair</keyword>
<keyword evidence="10 13" id="KW-0742">SOS response</keyword>
<evidence type="ECO:0000256" key="10">
    <source>
        <dbReference type="ARBA" id="ARBA00023236"/>
    </source>
</evidence>
<dbReference type="AlphaFoldDB" id="A0A7X0EES4"/>
<evidence type="ECO:0000256" key="1">
    <source>
        <dbReference type="ARBA" id="ARBA00004496"/>
    </source>
</evidence>
<comment type="domain">
    <text evidence="13">The beta-hairpin motif is involved in DNA binding.</text>
</comment>
<dbReference type="GO" id="GO:0003677">
    <property type="term" value="F:DNA binding"/>
    <property type="evidence" value="ECO:0007669"/>
    <property type="project" value="UniProtKB-UniRule"/>
</dbReference>
<keyword evidence="3 13" id="KW-0963">Cytoplasm</keyword>
<evidence type="ECO:0000256" key="2">
    <source>
        <dbReference type="ARBA" id="ARBA00008533"/>
    </source>
</evidence>
<evidence type="ECO:0000256" key="11">
    <source>
        <dbReference type="ARBA" id="ARBA00026033"/>
    </source>
</evidence>
<feature type="domain" description="Helicase ATP-binding" evidence="18">
    <location>
        <begin position="54"/>
        <end position="207"/>
    </location>
</feature>
<dbReference type="CDD" id="cd17916">
    <property type="entry name" value="DEXHc_UvrB"/>
    <property type="match status" value="1"/>
</dbReference>
<dbReference type="Pfam" id="PF00271">
    <property type="entry name" value="Helicase_C"/>
    <property type="match status" value="1"/>
</dbReference>
<feature type="region of interest" description="Disordered" evidence="16">
    <location>
        <begin position="1"/>
        <end position="27"/>
    </location>
</feature>
<keyword evidence="4 13" id="KW-0547">Nucleotide-binding</keyword>
<comment type="subcellular location">
    <subcellularLocation>
        <location evidence="1 13 14">Cytoplasm</location>
    </subcellularLocation>
</comment>
<accession>A0A7X0EES4</accession>
<evidence type="ECO:0000313" key="20">
    <source>
        <dbReference type="EMBL" id="MBB6254173.1"/>
    </source>
</evidence>
<keyword evidence="5 13" id="KW-0227">DNA damage</keyword>
<dbReference type="SUPFAM" id="SSF52540">
    <property type="entry name" value="P-loop containing nucleoside triphosphate hydrolases"/>
    <property type="match status" value="2"/>
</dbReference>
<dbReference type="InterPro" id="IPR036876">
    <property type="entry name" value="UVR_dom_sf"/>
</dbReference>
<evidence type="ECO:0000256" key="6">
    <source>
        <dbReference type="ARBA" id="ARBA00022769"/>
    </source>
</evidence>
<comment type="subunit">
    <text evidence="11 13 14">Forms a heterotetramer with UvrA during the search for lesions. Interacts with UvrC in an incision complex.</text>
</comment>
<evidence type="ECO:0000256" key="12">
    <source>
        <dbReference type="ARBA" id="ARBA00029504"/>
    </source>
</evidence>
<evidence type="ECO:0000259" key="19">
    <source>
        <dbReference type="PROSITE" id="PS51194"/>
    </source>
</evidence>
<evidence type="ECO:0000256" key="8">
    <source>
        <dbReference type="ARBA" id="ARBA00022881"/>
    </source>
</evidence>
<evidence type="ECO:0000256" key="5">
    <source>
        <dbReference type="ARBA" id="ARBA00022763"/>
    </source>
</evidence>
<dbReference type="Gene3D" id="4.10.860.10">
    <property type="entry name" value="UVR domain"/>
    <property type="match status" value="1"/>
</dbReference>
<dbReference type="GO" id="GO:0009380">
    <property type="term" value="C:excinuclease repair complex"/>
    <property type="evidence" value="ECO:0007669"/>
    <property type="project" value="InterPro"/>
</dbReference>
<dbReference type="GO" id="GO:0005737">
    <property type="term" value="C:cytoplasm"/>
    <property type="evidence" value="ECO:0007669"/>
    <property type="project" value="UniProtKB-SubCell"/>
</dbReference>
<name>A0A7X0EES4_9PROT</name>
<evidence type="ECO:0000256" key="7">
    <source>
        <dbReference type="ARBA" id="ARBA00022840"/>
    </source>
</evidence>
<dbReference type="InterPro" id="IPR004807">
    <property type="entry name" value="UvrB"/>
</dbReference>
<dbReference type="PANTHER" id="PTHR24029">
    <property type="entry name" value="UVRABC SYSTEM PROTEIN B"/>
    <property type="match status" value="1"/>
</dbReference>
<dbReference type="InterPro" id="IPR041471">
    <property type="entry name" value="UvrB_inter"/>
</dbReference>
<feature type="short sequence motif" description="Beta-hairpin" evidence="13">
    <location>
        <begin position="120"/>
        <end position="143"/>
    </location>
</feature>
<evidence type="ECO:0000259" key="17">
    <source>
        <dbReference type="PROSITE" id="PS50151"/>
    </source>
</evidence>
<proteinExistence type="inferred from homology"/>
<dbReference type="Pfam" id="PF12344">
    <property type="entry name" value="UvrB"/>
    <property type="match status" value="1"/>
</dbReference>
<dbReference type="Proteomes" id="UP000539175">
    <property type="component" value="Unassembled WGS sequence"/>
</dbReference>
<comment type="caution">
    <text evidence="20">The sequence shown here is derived from an EMBL/GenBank/DDBJ whole genome shotgun (WGS) entry which is preliminary data.</text>
</comment>
<protein>
    <recommendedName>
        <fullName evidence="12 13">UvrABC system protein B</fullName>
        <shortName evidence="13">Protein UvrB</shortName>
    </recommendedName>
    <alternativeName>
        <fullName evidence="13">Excinuclease ABC subunit B</fullName>
    </alternativeName>
</protein>
<feature type="binding site" evidence="13">
    <location>
        <begin position="67"/>
        <end position="74"/>
    </location>
    <ligand>
        <name>ATP</name>
        <dbReference type="ChEBI" id="CHEBI:30616"/>
    </ligand>
</feature>
<evidence type="ECO:0000259" key="18">
    <source>
        <dbReference type="PROSITE" id="PS51192"/>
    </source>
</evidence>
<dbReference type="PANTHER" id="PTHR24029:SF0">
    <property type="entry name" value="UVRABC SYSTEM PROTEIN B"/>
    <property type="match status" value="1"/>
</dbReference>
<evidence type="ECO:0000313" key="21">
    <source>
        <dbReference type="Proteomes" id="UP000539175"/>
    </source>
</evidence>
<dbReference type="Pfam" id="PF17757">
    <property type="entry name" value="UvrB_inter"/>
    <property type="match status" value="1"/>
</dbReference>
<dbReference type="SUPFAM" id="SSF46600">
    <property type="entry name" value="C-terminal UvrC-binding domain of UvrB"/>
    <property type="match status" value="1"/>
</dbReference>
<keyword evidence="7 13" id="KW-0067">ATP-binding</keyword>
<dbReference type="InterPro" id="IPR027417">
    <property type="entry name" value="P-loop_NTPase"/>
</dbReference>
<dbReference type="GO" id="GO:0005524">
    <property type="term" value="F:ATP binding"/>
    <property type="evidence" value="ECO:0007669"/>
    <property type="project" value="UniProtKB-UniRule"/>
</dbReference>
<evidence type="ECO:0000256" key="13">
    <source>
        <dbReference type="HAMAP-Rule" id="MF_00204"/>
    </source>
</evidence>
<comment type="function">
    <text evidence="13">The UvrABC repair system catalyzes the recognition and processing of DNA lesions. A damage recognition complex composed of 2 UvrA and 2 UvrB subunits scans DNA for abnormalities. Upon binding of the UvrA(2)B(2) complex to a putative damaged site, the DNA wraps around one UvrB monomer. DNA wrap is dependent on ATP binding by UvrB and probably causes local melting of the DNA helix, facilitating insertion of UvrB beta-hairpin between the DNA strands. Then UvrB probes one DNA strand for the presence of a lesion. If a lesion is found the UvrA subunits dissociate and the UvrB-DNA preincision complex is formed. This complex is subsequently bound by UvrC and the second UvrB is released. If no lesion is found, the DNA wraps around the other UvrB subunit that will check the other stand for damage.</text>
</comment>
<feature type="compositionally biased region" description="Low complexity" evidence="16">
    <location>
        <begin position="719"/>
        <end position="730"/>
    </location>
</feature>
<comment type="similarity">
    <text evidence="2 13 14">Belongs to the UvrB family.</text>
</comment>
<gene>
    <name evidence="13" type="primary">uvrB</name>
    <name evidence="20" type="ORF">FHS74_004756</name>
</gene>
<reference evidence="20 21" key="1">
    <citation type="submission" date="2020-08" db="EMBL/GenBank/DDBJ databases">
        <title>Genomic Encyclopedia of Type Strains, Phase IV (KMG-IV): sequencing the most valuable type-strain genomes for metagenomic binning, comparative biology and taxonomic classification.</title>
        <authorList>
            <person name="Goeker M."/>
        </authorList>
    </citation>
    <scope>NUCLEOTIDE SEQUENCE [LARGE SCALE GENOMIC DNA]</scope>
    <source>
        <strain evidence="20 21">DSM 22198</strain>
    </source>
</reference>
<dbReference type="PROSITE" id="PS51192">
    <property type="entry name" value="HELICASE_ATP_BIND_1"/>
    <property type="match status" value="1"/>
</dbReference>
<dbReference type="SMART" id="SM00490">
    <property type="entry name" value="HELICc"/>
    <property type="match status" value="1"/>
</dbReference>
<dbReference type="Pfam" id="PF04851">
    <property type="entry name" value="ResIII"/>
    <property type="match status" value="1"/>
</dbReference>
<keyword evidence="8 13" id="KW-0267">Excision nuclease</keyword>
<keyword evidence="15" id="KW-0175">Coiled coil</keyword>
<dbReference type="InterPro" id="IPR024759">
    <property type="entry name" value="UvrB_YAD/RRR_dom"/>
</dbReference>
<evidence type="ECO:0000256" key="3">
    <source>
        <dbReference type="ARBA" id="ARBA00022490"/>
    </source>
</evidence>
<organism evidence="20 21">
    <name type="scientific">Nitrospirillum iridis</name>
    <dbReference type="NCBI Taxonomy" id="765888"/>
    <lineage>
        <taxon>Bacteria</taxon>
        <taxon>Pseudomonadati</taxon>
        <taxon>Pseudomonadota</taxon>
        <taxon>Alphaproteobacteria</taxon>
        <taxon>Rhodospirillales</taxon>
        <taxon>Azospirillaceae</taxon>
        <taxon>Nitrospirillum</taxon>
    </lineage>
</organism>
<keyword evidence="21" id="KW-1185">Reference proteome</keyword>
<keyword evidence="6 13" id="KW-0228">DNA excision</keyword>
<dbReference type="NCBIfam" id="NF003673">
    <property type="entry name" value="PRK05298.1"/>
    <property type="match status" value="1"/>
</dbReference>
<sequence>MPNDAHTMEPNLPLPMTMPRGHALPAPTDGVPLRIQSEFAPAGDQPQAIEELTAGLVAGERDQVLLGVTGSGKTFTMAHVIERLQRPTLILAPNKTLAAQLYGEMKSFFPDNAVEYFVSYYDYYQPEAYVPRTDTYIEKESSINEQIDRMRHAATRSLLERRDCIIVASVSCIYGIGSVETYSEMTLPVKVGHLLNRTHFLQRLVELQYKRNDLGFGRGSFRVRGDTIELFPAHMEDRAWRFSLFGDELEAIQEIDPLTGEKIASLKEVRIYANSHYVTPKPTLLQAVDQMKRDLKLRLEEFNAQGKLLEAQRLEQRTTFDIEMMVATGSCAGIENYSRYLSGRAPGEPPPTLFEYLPDDALLIVDESHVMVPQVGGMYKGDYMRKSTLSDYGFRLPVCLDNRPLKFEEWDAMRPQSVFVSATPGPWELERTGGVFTEQVVRPTGLIDPEVIIRPTETQVDDVMAECRNCIAKGQRVLVTTLTKKMAEALTDYMHEAGIKVRYIHSDVETLERIEIIRDLRLGAFDVLIGINLLREGLDIPECGLVAILDADKEGYLRSRTSLIQTIGRAARNVEGRAIMYADRITASMAAALDETGRRREKQKAYNLEHGITPESIKRQIADVMSSVYERGDRVNVDAGLADEAGLVGHNLKAVIADLEKKMRAAAADLEFEEAGRLRDEIRRLEAIDLGLDPGATPLRASAIGEKGRASAVAEKSNIKAPIPAGRPAGKPGGRRRRGP</sequence>
<dbReference type="CDD" id="cd18790">
    <property type="entry name" value="SF2_C_UvrB"/>
    <property type="match status" value="1"/>
</dbReference>
<feature type="region of interest" description="Disordered" evidence="16">
    <location>
        <begin position="703"/>
        <end position="740"/>
    </location>
</feature>
<dbReference type="PROSITE" id="PS50151">
    <property type="entry name" value="UVR"/>
    <property type="match status" value="1"/>
</dbReference>
<evidence type="ECO:0000256" key="16">
    <source>
        <dbReference type="SAM" id="MobiDB-lite"/>
    </source>
</evidence>
<dbReference type="InterPro" id="IPR014001">
    <property type="entry name" value="Helicase_ATP-bd"/>
</dbReference>
<dbReference type="GO" id="GO:0009381">
    <property type="term" value="F:excinuclease ABC activity"/>
    <property type="evidence" value="ECO:0007669"/>
    <property type="project" value="UniProtKB-UniRule"/>
</dbReference>
<dbReference type="NCBIfam" id="TIGR00631">
    <property type="entry name" value="uvrb"/>
    <property type="match status" value="1"/>
</dbReference>
<evidence type="ECO:0000256" key="4">
    <source>
        <dbReference type="ARBA" id="ARBA00022741"/>
    </source>
</evidence>
<evidence type="ECO:0000256" key="15">
    <source>
        <dbReference type="SAM" id="Coils"/>
    </source>
</evidence>
<evidence type="ECO:0000256" key="9">
    <source>
        <dbReference type="ARBA" id="ARBA00023204"/>
    </source>
</evidence>
<dbReference type="Pfam" id="PF02151">
    <property type="entry name" value="UVR"/>
    <property type="match status" value="1"/>
</dbReference>
<dbReference type="GO" id="GO:0006289">
    <property type="term" value="P:nucleotide-excision repair"/>
    <property type="evidence" value="ECO:0007669"/>
    <property type="project" value="UniProtKB-UniRule"/>
</dbReference>
<dbReference type="InterPro" id="IPR001650">
    <property type="entry name" value="Helicase_C-like"/>
</dbReference>
<dbReference type="PROSITE" id="PS51194">
    <property type="entry name" value="HELICASE_CTER"/>
    <property type="match status" value="1"/>
</dbReference>